<evidence type="ECO:0000259" key="1">
    <source>
        <dbReference type="Pfam" id="PF21686"/>
    </source>
</evidence>
<dbReference type="PANTHER" id="PTHR42705:SF3">
    <property type="entry name" value="ATP-DEPENDENT DNA LIGASE"/>
    <property type="match status" value="1"/>
</dbReference>
<sequence>MAGPVSLEVNGRRVTVTHPDKMVFPGLELTKLDLIRYYLSVAEGALRGVAGRPMILKRFVKGIDQEAIFQKRAPAKRPDWVDVAELRYASGTSAKEAVIRDAAGLAWVINLGASTSTRIRCAPRISTTPTSCASTSTRCRAWSGRRSSMWQRSPATCSTSTG</sequence>
<organism evidence="2">
    <name type="scientific">Mycobacterium xenopi 4042</name>
    <dbReference type="NCBI Taxonomy" id="1299334"/>
    <lineage>
        <taxon>Bacteria</taxon>
        <taxon>Bacillati</taxon>
        <taxon>Actinomycetota</taxon>
        <taxon>Actinomycetes</taxon>
        <taxon>Mycobacteriales</taxon>
        <taxon>Mycobacteriaceae</taxon>
        <taxon>Mycobacterium</taxon>
    </lineage>
</organism>
<protein>
    <recommendedName>
        <fullName evidence="1">DNA ligase D polymerase domain-containing protein</fullName>
    </recommendedName>
</protein>
<dbReference type="PATRIC" id="fig|1299334.3.peg.8369"/>
<name>X7ZAV1_MYCXE</name>
<reference evidence="2" key="1">
    <citation type="submission" date="2014-01" db="EMBL/GenBank/DDBJ databases">
        <authorList>
            <person name="Brown-Elliot B."/>
            <person name="Wallace R."/>
            <person name="Lenaerts A."/>
            <person name="Ordway D."/>
            <person name="DeGroote M.A."/>
            <person name="Parker T."/>
            <person name="Sizemore C."/>
            <person name="Tallon L.J."/>
            <person name="Sadzewicz L.K."/>
            <person name="Sengamalay N."/>
            <person name="Fraser C.M."/>
            <person name="Hine E."/>
            <person name="Shefchek K.A."/>
            <person name="Das S.P."/>
            <person name="Tettelin H."/>
        </authorList>
    </citation>
    <scope>NUCLEOTIDE SEQUENCE [LARGE SCALE GENOMIC DNA]</scope>
    <source>
        <strain evidence="2">4042</strain>
    </source>
</reference>
<feature type="domain" description="DNA ligase D polymerase" evidence="1">
    <location>
        <begin position="30"/>
        <end position="115"/>
    </location>
</feature>
<accession>X7ZAV1</accession>
<dbReference type="Gene3D" id="3.90.920.10">
    <property type="entry name" value="DNA primase, PRIM domain"/>
    <property type="match status" value="1"/>
</dbReference>
<dbReference type="InterPro" id="IPR014145">
    <property type="entry name" value="LigD_pol_dom"/>
</dbReference>
<dbReference type="Pfam" id="PF21686">
    <property type="entry name" value="LigD_Prim-Pol"/>
    <property type="match status" value="1"/>
</dbReference>
<dbReference type="EMBL" id="JAOB01000080">
    <property type="protein sequence ID" value="EUA16136.1"/>
    <property type="molecule type" value="Genomic_DNA"/>
</dbReference>
<comment type="caution">
    <text evidence="2">The sequence shown here is derived from an EMBL/GenBank/DDBJ whole genome shotgun (WGS) entry which is preliminary data.</text>
</comment>
<gene>
    <name evidence="2" type="ORF">I553_1111</name>
</gene>
<proteinExistence type="predicted"/>
<dbReference type="AlphaFoldDB" id="X7ZAV1"/>
<dbReference type="InterPro" id="IPR052171">
    <property type="entry name" value="NHEJ_LigD"/>
</dbReference>
<evidence type="ECO:0000313" key="2">
    <source>
        <dbReference type="EMBL" id="EUA16136.1"/>
    </source>
</evidence>
<dbReference type="PANTHER" id="PTHR42705">
    <property type="entry name" value="BIFUNCTIONAL NON-HOMOLOGOUS END JOINING PROTEIN LIGD"/>
    <property type="match status" value="1"/>
</dbReference>